<dbReference type="PANTHER" id="PTHR30562:SF1">
    <property type="entry name" value="UVRABC SYSTEM PROTEIN C"/>
    <property type="match status" value="1"/>
</dbReference>
<dbReference type="InterPro" id="IPR038476">
    <property type="entry name" value="UvrC_RNase_H_dom_sf"/>
</dbReference>
<dbReference type="PROSITE" id="PS50164">
    <property type="entry name" value="GIY_YIG"/>
    <property type="match status" value="1"/>
</dbReference>
<dbReference type="InterPro" id="IPR047296">
    <property type="entry name" value="GIY-YIG_UvrC_Cho"/>
</dbReference>
<dbReference type="SMART" id="SM00465">
    <property type="entry name" value="GIYc"/>
    <property type="match status" value="1"/>
</dbReference>
<dbReference type="InterPro" id="IPR036876">
    <property type="entry name" value="UVR_dom_sf"/>
</dbReference>
<gene>
    <name evidence="8" type="ORF">COS78_00110</name>
</gene>
<dbReference type="InterPro" id="IPR035901">
    <property type="entry name" value="GIY-YIG_endonuc_sf"/>
</dbReference>
<accession>A0A2M7AT91</accession>
<keyword evidence="5" id="KW-0234">DNA repair</keyword>
<dbReference type="Gene3D" id="3.30.420.340">
    <property type="entry name" value="UvrC, RNAse H endonuclease domain"/>
    <property type="match status" value="1"/>
</dbReference>
<dbReference type="InterPro" id="IPR000305">
    <property type="entry name" value="GIY-YIG_endonuc"/>
</dbReference>
<evidence type="ECO:0000256" key="4">
    <source>
        <dbReference type="ARBA" id="ARBA00022881"/>
    </source>
</evidence>
<comment type="caution">
    <text evidence="8">The sequence shown here is derived from an EMBL/GenBank/DDBJ whole genome shotgun (WGS) entry which is preliminary data.</text>
</comment>
<dbReference type="PANTHER" id="PTHR30562">
    <property type="entry name" value="UVRC/OXIDOREDUCTASE"/>
    <property type="match status" value="1"/>
</dbReference>
<name>A0A2M7AT91_9BACT</name>
<dbReference type="GO" id="GO:0009380">
    <property type="term" value="C:excinuclease repair complex"/>
    <property type="evidence" value="ECO:0007669"/>
    <property type="project" value="TreeGrafter"/>
</dbReference>
<dbReference type="InterPro" id="IPR001162">
    <property type="entry name" value="UvrC_RNase_H_dom"/>
</dbReference>
<dbReference type="AlphaFoldDB" id="A0A2M7AT91"/>
<sequence length="437" mass="49649">MVNLKNLPNFPGVYIYRNRVGEIIYVGKAINLKKRVTQYFQRDDALGPKTKTLVAQIDSIETRVVNSEIEALILEASLIKKHLPKYNSALRDDRSYLYIVITKDILPLVYSTHASSLPANSEVFGPFPSGRDVASLLKTVRRIFPYFNKKHGPKPCLFCHLNLCPGPNISEITYRQTIKKIKQILSGKFSLIRRSLAKEMKTASSLQNFEEALNLKRQLDSLDYIVSGWHSLSTLFATVELSTDRQNQSLSELATTLSPYLKIKKLSRIECFDISQLGNKYFVGSMSVAIDGKLQNSEYRQFKIKNVIARSPRRSNLHSVGFQSNDPLMIKEVLYRRLQHPEWGTPDLLVVDGGKPQISAGLSLVETHDRASLQIKNILIIGLAKKSETIVIKTGSSWREINLPPSSSALRLLQNLRNEAHRFANRYRRLLIKKELL</sequence>
<dbReference type="SUPFAM" id="SSF82771">
    <property type="entry name" value="GIY-YIG endonuclease"/>
    <property type="match status" value="1"/>
</dbReference>
<evidence type="ECO:0000313" key="9">
    <source>
        <dbReference type="Proteomes" id="UP000231407"/>
    </source>
</evidence>
<evidence type="ECO:0000256" key="1">
    <source>
        <dbReference type="ARBA" id="ARBA00022490"/>
    </source>
</evidence>
<evidence type="ECO:0000259" key="6">
    <source>
        <dbReference type="PROSITE" id="PS50164"/>
    </source>
</evidence>
<evidence type="ECO:0000256" key="5">
    <source>
        <dbReference type="ARBA" id="ARBA00023204"/>
    </source>
</evidence>
<dbReference type="Gene3D" id="3.40.1440.10">
    <property type="entry name" value="GIY-YIG endonuclease"/>
    <property type="match status" value="1"/>
</dbReference>
<keyword evidence="1" id="KW-0963">Cytoplasm</keyword>
<protein>
    <recommendedName>
        <fullName evidence="10">Excinuclease ABC subunit C</fullName>
    </recommendedName>
</protein>
<proteinExistence type="predicted"/>
<dbReference type="SUPFAM" id="SSF46600">
    <property type="entry name" value="C-terminal UvrC-binding domain of UvrB"/>
    <property type="match status" value="1"/>
</dbReference>
<dbReference type="CDD" id="cd10434">
    <property type="entry name" value="GIY-YIG_UvrC_Cho"/>
    <property type="match status" value="1"/>
</dbReference>
<reference evidence="9" key="1">
    <citation type="submission" date="2017-09" db="EMBL/GenBank/DDBJ databases">
        <title>Depth-based differentiation of microbial function through sediment-hosted aquifers and enrichment of novel symbionts in the deep terrestrial subsurface.</title>
        <authorList>
            <person name="Probst A.J."/>
            <person name="Ladd B."/>
            <person name="Jarett J.K."/>
            <person name="Geller-Mcgrath D.E."/>
            <person name="Sieber C.M.K."/>
            <person name="Emerson J.B."/>
            <person name="Anantharaman K."/>
            <person name="Thomas B.C."/>
            <person name="Malmstrom R."/>
            <person name="Stieglmeier M."/>
            <person name="Klingl A."/>
            <person name="Woyke T."/>
            <person name="Ryan C.M."/>
            <person name="Banfield J.F."/>
        </authorList>
    </citation>
    <scope>NUCLEOTIDE SEQUENCE [LARGE SCALE GENOMIC DNA]</scope>
</reference>
<dbReference type="PROSITE" id="PS50165">
    <property type="entry name" value="UVRC"/>
    <property type="match status" value="1"/>
</dbReference>
<dbReference type="GO" id="GO:0006289">
    <property type="term" value="P:nucleotide-excision repair"/>
    <property type="evidence" value="ECO:0007669"/>
    <property type="project" value="InterPro"/>
</dbReference>
<evidence type="ECO:0000256" key="2">
    <source>
        <dbReference type="ARBA" id="ARBA00022763"/>
    </source>
</evidence>
<keyword evidence="2" id="KW-0227">DNA damage</keyword>
<dbReference type="GO" id="GO:0009381">
    <property type="term" value="F:excinuclease ABC activity"/>
    <property type="evidence" value="ECO:0007669"/>
    <property type="project" value="InterPro"/>
</dbReference>
<organism evidence="8 9">
    <name type="scientific">Candidatus Shapirobacteria bacterium CG06_land_8_20_14_3_00_40_12</name>
    <dbReference type="NCBI Taxonomy" id="1974881"/>
    <lineage>
        <taxon>Bacteria</taxon>
        <taxon>Candidatus Shapironibacteriota</taxon>
    </lineage>
</organism>
<dbReference type="InterPro" id="IPR050066">
    <property type="entry name" value="UvrABC_protein_C"/>
</dbReference>
<dbReference type="EMBL" id="PEWA01000002">
    <property type="protein sequence ID" value="PIU73840.1"/>
    <property type="molecule type" value="Genomic_DNA"/>
</dbReference>
<dbReference type="Proteomes" id="UP000231407">
    <property type="component" value="Unassembled WGS sequence"/>
</dbReference>
<keyword evidence="4" id="KW-0267">Excision nuclease</keyword>
<feature type="domain" description="UvrC family homology region profile" evidence="7">
    <location>
        <begin position="230"/>
        <end position="365"/>
    </location>
</feature>
<evidence type="ECO:0000259" key="7">
    <source>
        <dbReference type="PROSITE" id="PS50165"/>
    </source>
</evidence>
<evidence type="ECO:0000256" key="3">
    <source>
        <dbReference type="ARBA" id="ARBA00022769"/>
    </source>
</evidence>
<keyword evidence="3" id="KW-0228">DNA excision</keyword>
<feature type="domain" description="GIY-YIG" evidence="6">
    <location>
        <begin position="9"/>
        <end position="88"/>
    </location>
</feature>
<evidence type="ECO:0000313" key="8">
    <source>
        <dbReference type="EMBL" id="PIU73840.1"/>
    </source>
</evidence>
<dbReference type="Pfam" id="PF08459">
    <property type="entry name" value="UvrC_RNaseH_dom"/>
    <property type="match status" value="1"/>
</dbReference>
<dbReference type="FunFam" id="3.40.1440.10:FF:000001">
    <property type="entry name" value="UvrABC system protein C"/>
    <property type="match status" value="1"/>
</dbReference>
<dbReference type="Pfam" id="PF01541">
    <property type="entry name" value="GIY-YIG"/>
    <property type="match status" value="1"/>
</dbReference>
<evidence type="ECO:0008006" key="10">
    <source>
        <dbReference type="Google" id="ProtNLM"/>
    </source>
</evidence>